<comment type="caution">
    <text evidence="11">The sequence shown here is derived from an EMBL/GenBank/DDBJ whole genome shotgun (WGS) entry which is preliminary data.</text>
</comment>
<keyword evidence="4 10" id="KW-0436">Ligase</keyword>
<comment type="similarity">
    <text evidence="2 10">Belongs to the folylpolyglutamate synthase family.</text>
</comment>
<protein>
    <recommendedName>
        <fullName evidence="3">tetrahydrofolate synthase</fullName>
        <ecNumber evidence="3">6.3.2.17</ecNumber>
    </recommendedName>
</protein>
<dbReference type="GO" id="GO:0005737">
    <property type="term" value="C:cytoplasm"/>
    <property type="evidence" value="ECO:0007669"/>
    <property type="project" value="TreeGrafter"/>
</dbReference>
<dbReference type="GO" id="GO:0004326">
    <property type="term" value="F:tetrahydrofolylpolyglutamate synthase activity"/>
    <property type="evidence" value="ECO:0007669"/>
    <property type="project" value="UniProtKB-EC"/>
</dbReference>
<evidence type="ECO:0000256" key="7">
    <source>
        <dbReference type="ARBA" id="ARBA00022840"/>
    </source>
</evidence>
<dbReference type="NCBIfam" id="TIGR01499">
    <property type="entry name" value="folC"/>
    <property type="match status" value="1"/>
</dbReference>
<dbReference type="InterPro" id="IPR036565">
    <property type="entry name" value="Mur-like_cat_sf"/>
</dbReference>
<dbReference type="FunFam" id="3.40.1190.10:FF:000011">
    <property type="entry name" value="Folylpolyglutamate synthase/dihydrofolate synthase"/>
    <property type="match status" value="1"/>
</dbReference>
<evidence type="ECO:0000256" key="3">
    <source>
        <dbReference type="ARBA" id="ARBA00013025"/>
    </source>
</evidence>
<evidence type="ECO:0000256" key="6">
    <source>
        <dbReference type="ARBA" id="ARBA00022741"/>
    </source>
</evidence>
<reference evidence="11" key="2">
    <citation type="submission" date="2020-09" db="EMBL/GenBank/DDBJ databases">
        <authorList>
            <person name="Sun Q."/>
            <person name="Zhou Y."/>
        </authorList>
    </citation>
    <scope>NUCLEOTIDE SEQUENCE</scope>
    <source>
        <strain evidence="11">CGMCC 1.15360</strain>
    </source>
</reference>
<dbReference type="SUPFAM" id="SSF53623">
    <property type="entry name" value="MurD-like peptide ligases, catalytic domain"/>
    <property type="match status" value="1"/>
</dbReference>
<dbReference type="GO" id="GO:0005524">
    <property type="term" value="F:ATP binding"/>
    <property type="evidence" value="ECO:0007669"/>
    <property type="project" value="UniProtKB-KW"/>
</dbReference>
<evidence type="ECO:0000256" key="1">
    <source>
        <dbReference type="ARBA" id="ARBA00001946"/>
    </source>
</evidence>
<dbReference type="PANTHER" id="PTHR11136:SF0">
    <property type="entry name" value="DIHYDROFOLATE SYNTHETASE-RELATED"/>
    <property type="match status" value="1"/>
</dbReference>
<evidence type="ECO:0000256" key="2">
    <source>
        <dbReference type="ARBA" id="ARBA00008276"/>
    </source>
</evidence>
<dbReference type="PIRSF" id="PIRSF001563">
    <property type="entry name" value="Folylpolyglu_synth"/>
    <property type="match status" value="1"/>
</dbReference>
<dbReference type="Proteomes" id="UP000612349">
    <property type="component" value="Unassembled WGS sequence"/>
</dbReference>
<evidence type="ECO:0000313" key="12">
    <source>
        <dbReference type="Proteomes" id="UP000612349"/>
    </source>
</evidence>
<evidence type="ECO:0000256" key="4">
    <source>
        <dbReference type="ARBA" id="ARBA00022598"/>
    </source>
</evidence>
<dbReference type="PROSITE" id="PS01012">
    <property type="entry name" value="FOLYLPOLYGLU_SYNT_2"/>
    <property type="match status" value="1"/>
</dbReference>
<evidence type="ECO:0000256" key="8">
    <source>
        <dbReference type="ARBA" id="ARBA00022842"/>
    </source>
</evidence>
<keyword evidence="8" id="KW-0460">Magnesium</keyword>
<dbReference type="SUPFAM" id="SSF53244">
    <property type="entry name" value="MurD-like peptide ligases, peptide-binding domain"/>
    <property type="match status" value="1"/>
</dbReference>
<evidence type="ECO:0000256" key="10">
    <source>
        <dbReference type="PIRNR" id="PIRNR001563"/>
    </source>
</evidence>
<dbReference type="PANTHER" id="PTHR11136">
    <property type="entry name" value="FOLYLPOLYGLUTAMATE SYNTHASE-RELATED"/>
    <property type="match status" value="1"/>
</dbReference>
<comment type="cofactor">
    <cofactor evidence="1">
        <name>Mg(2+)</name>
        <dbReference type="ChEBI" id="CHEBI:18420"/>
    </cofactor>
</comment>
<dbReference type="InterPro" id="IPR036615">
    <property type="entry name" value="Mur_ligase_C_dom_sf"/>
</dbReference>
<accession>A0A917DR74</accession>
<dbReference type="AlphaFoldDB" id="A0A917DR74"/>
<evidence type="ECO:0000256" key="9">
    <source>
        <dbReference type="ARBA" id="ARBA00047493"/>
    </source>
</evidence>
<dbReference type="RefSeq" id="WP_066776358.1">
    <property type="nucleotide sequence ID" value="NZ_BMIP01000002.1"/>
</dbReference>
<keyword evidence="6 10" id="KW-0547">Nucleotide-binding</keyword>
<dbReference type="Gene3D" id="3.40.1190.10">
    <property type="entry name" value="Mur-like, catalytic domain"/>
    <property type="match status" value="1"/>
</dbReference>
<organism evidence="11 12">
    <name type="scientific">Croceicoccus mobilis</name>
    <dbReference type="NCBI Taxonomy" id="1703339"/>
    <lineage>
        <taxon>Bacteria</taxon>
        <taxon>Pseudomonadati</taxon>
        <taxon>Pseudomonadota</taxon>
        <taxon>Alphaproteobacteria</taxon>
        <taxon>Sphingomonadales</taxon>
        <taxon>Erythrobacteraceae</taxon>
        <taxon>Croceicoccus</taxon>
    </lineage>
</organism>
<evidence type="ECO:0000313" key="11">
    <source>
        <dbReference type="EMBL" id="GGD63283.1"/>
    </source>
</evidence>
<sequence length="437" mass="46077">MRDFAVSEDPRVQAQLDRLEALSIPQGRLGLDAIRALLARLGDPHLAMPPVFHIAGTNGKGSSSAFLRAMLEADGKRVHQFTSPHLCRYNERIRLAGELISDVALADLLAEVIDAGEDVGASFFEVTTAAAFLAFSRTPADACVIEVGLGGRFDASNMVAHPAVCGIASLGLDHERFLLAPDDSAPAHPMARIAFEKSGIAKPGAPLVTQNYVPEAEDAIAASAARIGAPLHMRGRDWDAVAGEAIEYRDRHDTLTLPLPALPGAHQADNAALAVAMLRLQDAVSVSAEAMAQGIRAARWPARLQWLSAGPMTEFVDGGRVLLDGGHNPDAARVLAHYLGGLGEEVHAVCAMLDNKDARGFLTPLAPYLSSLTAVPIPGHACHPPEFLAKVAGELDIPARTADTLDQALTGAQGPLMICGSLYLAGTVLRANEELPD</sequence>
<dbReference type="EMBL" id="BMIP01000002">
    <property type="protein sequence ID" value="GGD63283.1"/>
    <property type="molecule type" value="Genomic_DNA"/>
</dbReference>
<dbReference type="GO" id="GO:0008841">
    <property type="term" value="F:dihydrofolate synthase activity"/>
    <property type="evidence" value="ECO:0007669"/>
    <property type="project" value="TreeGrafter"/>
</dbReference>
<dbReference type="GO" id="GO:0046872">
    <property type="term" value="F:metal ion binding"/>
    <property type="evidence" value="ECO:0007669"/>
    <property type="project" value="UniProtKB-KW"/>
</dbReference>
<evidence type="ECO:0000256" key="5">
    <source>
        <dbReference type="ARBA" id="ARBA00022723"/>
    </source>
</evidence>
<keyword evidence="5" id="KW-0479">Metal-binding</keyword>
<proteinExistence type="inferred from homology"/>
<comment type="catalytic activity">
    <reaction evidence="9">
        <text>(6S)-5,6,7,8-tetrahydrofolyl-(gamma-L-Glu)(n) + L-glutamate + ATP = (6S)-5,6,7,8-tetrahydrofolyl-(gamma-L-Glu)(n+1) + ADP + phosphate + H(+)</text>
        <dbReference type="Rhea" id="RHEA:10580"/>
        <dbReference type="Rhea" id="RHEA-COMP:14738"/>
        <dbReference type="Rhea" id="RHEA-COMP:14740"/>
        <dbReference type="ChEBI" id="CHEBI:15378"/>
        <dbReference type="ChEBI" id="CHEBI:29985"/>
        <dbReference type="ChEBI" id="CHEBI:30616"/>
        <dbReference type="ChEBI" id="CHEBI:43474"/>
        <dbReference type="ChEBI" id="CHEBI:141005"/>
        <dbReference type="ChEBI" id="CHEBI:456216"/>
        <dbReference type="EC" id="6.3.2.17"/>
    </reaction>
</comment>
<dbReference type="OrthoDB" id="9809356at2"/>
<keyword evidence="7 10" id="KW-0067">ATP-binding</keyword>
<dbReference type="EC" id="6.3.2.17" evidence="3"/>
<dbReference type="Gene3D" id="3.90.190.20">
    <property type="entry name" value="Mur ligase, C-terminal domain"/>
    <property type="match status" value="1"/>
</dbReference>
<dbReference type="InterPro" id="IPR001645">
    <property type="entry name" value="Folylpolyglutamate_synth"/>
</dbReference>
<reference evidence="11" key="1">
    <citation type="journal article" date="2014" name="Int. J. Syst. Evol. Microbiol.">
        <title>Complete genome sequence of Corynebacterium casei LMG S-19264T (=DSM 44701T), isolated from a smear-ripened cheese.</title>
        <authorList>
            <consortium name="US DOE Joint Genome Institute (JGI-PGF)"/>
            <person name="Walter F."/>
            <person name="Albersmeier A."/>
            <person name="Kalinowski J."/>
            <person name="Ruckert C."/>
        </authorList>
    </citation>
    <scope>NUCLEOTIDE SEQUENCE</scope>
    <source>
        <strain evidence="11">CGMCC 1.15360</strain>
    </source>
</reference>
<gene>
    <name evidence="11" type="ORF">GCM10010990_10940</name>
</gene>
<dbReference type="InterPro" id="IPR018109">
    <property type="entry name" value="Folylpolyglutamate_synth_CS"/>
</dbReference>
<name>A0A917DR74_9SPHN</name>
<keyword evidence="12" id="KW-1185">Reference proteome</keyword>